<dbReference type="AlphaFoldDB" id="A0A3E2TAF5"/>
<name>A0A3E2TAF5_9FIRM</name>
<dbReference type="Proteomes" id="UP000260773">
    <property type="component" value="Unassembled WGS sequence"/>
</dbReference>
<evidence type="ECO:0000313" key="2">
    <source>
        <dbReference type="EMBL" id="RGB71384.1"/>
    </source>
</evidence>
<organism evidence="2 3">
    <name type="scientific">Coprococcus catus</name>
    <dbReference type="NCBI Taxonomy" id="116085"/>
    <lineage>
        <taxon>Bacteria</taxon>
        <taxon>Bacillati</taxon>
        <taxon>Bacillota</taxon>
        <taxon>Clostridia</taxon>
        <taxon>Lachnospirales</taxon>
        <taxon>Lachnospiraceae</taxon>
        <taxon>Coprococcus</taxon>
    </lineage>
</organism>
<proteinExistence type="predicted"/>
<evidence type="ECO:0000256" key="1">
    <source>
        <dbReference type="SAM" id="Phobius"/>
    </source>
</evidence>
<dbReference type="EMBL" id="QVEP01000101">
    <property type="protein sequence ID" value="RGB71384.1"/>
    <property type="molecule type" value="Genomic_DNA"/>
</dbReference>
<feature type="non-terminal residue" evidence="2">
    <location>
        <position position="64"/>
    </location>
</feature>
<sequence>MIFLTLNLAYGSFSTAMVKYETRRNEYIQYTIYTSWSGILMIFLTLNLAYGSFSTAMVKYETRR</sequence>
<comment type="caution">
    <text evidence="2">The sequence shown here is derived from an EMBL/GenBank/DDBJ whole genome shotgun (WGS) entry which is preliminary data.</text>
</comment>
<protein>
    <submittedName>
        <fullName evidence="2">Uncharacterized protein</fullName>
    </submittedName>
</protein>
<reference evidence="2 3" key="1">
    <citation type="submission" date="2018-08" db="EMBL/GenBank/DDBJ databases">
        <title>A genome reference for cultivated species of the human gut microbiota.</title>
        <authorList>
            <person name="Zou Y."/>
            <person name="Xue W."/>
            <person name="Luo G."/>
        </authorList>
    </citation>
    <scope>NUCLEOTIDE SEQUENCE [LARGE SCALE GENOMIC DNA]</scope>
    <source>
        <strain evidence="2 3">AF45-17</strain>
    </source>
</reference>
<keyword evidence="1" id="KW-0812">Transmembrane</keyword>
<keyword evidence="1" id="KW-1133">Transmembrane helix</keyword>
<keyword evidence="1" id="KW-0472">Membrane</keyword>
<accession>A0A3E2TAF5</accession>
<gene>
    <name evidence="2" type="ORF">DW070_17330</name>
</gene>
<evidence type="ECO:0000313" key="3">
    <source>
        <dbReference type="Proteomes" id="UP000260773"/>
    </source>
</evidence>
<feature type="transmembrane region" description="Helical" evidence="1">
    <location>
        <begin position="27"/>
        <end position="50"/>
    </location>
</feature>